<dbReference type="AlphaFoldDB" id="A0A090AD43"/>
<accession>A0A090AD43</accession>
<dbReference type="OrthoDB" id="9804312at2"/>
<dbReference type="Proteomes" id="UP000031623">
    <property type="component" value="Chromosome"/>
</dbReference>
<evidence type="ECO:0000313" key="2">
    <source>
        <dbReference type="EMBL" id="BAP54709.1"/>
    </source>
</evidence>
<reference evidence="2 3" key="1">
    <citation type="journal article" date="2014" name="ISME J.">
        <title>Ecophysiology of Thioploca ingrica as revealed by the complete genome sequence supplemented with proteomic evidence.</title>
        <authorList>
            <person name="Kojima H."/>
            <person name="Ogura Y."/>
            <person name="Yamamoto N."/>
            <person name="Togashi T."/>
            <person name="Mori H."/>
            <person name="Watanabe T."/>
            <person name="Nemoto F."/>
            <person name="Kurokawa K."/>
            <person name="Hayashi T."/>
            <person name="Fukui M."/>
        </authorList>
    </citation>
    <scope>NUCLEOTIDE SEQUENCE [LARGE SCALE GENOMIC DNA]</scope>
</reference>
<dbReference type="InterPro" id="IPR015985">
    <property type="entry name" value="TehB-like_dom"/>
</dbReference>
<evidence type="ECO:0000259" key="1">
    <source>
        <dbReference type="Pfam" id="PF03848"/>
    </source>
</evidence>
<dbReference type="EMBL" id="AP014633">
    <property type="protein sequence ID" value="BAP54709.1"/>
    <property type="molecule type" value="Genomic_DNA"/>
</dbReference>
<organism evidence="2 3">
    <name type="scientific">Thioploca ingrica</name>
    <dbReference type="NCBI Taxonomy" id="40754"/>
    <lineage>
        <taxon>Bacteria</taxon>
        <taxon>Pseudomonadati</taxon>
        <taxon>Pseudomonadota</taxon>
        <taxon>Gammaproteobacteria</taxon>
        <taxon>Thiotrichales</taxon>
        <taxon>Thiotrichaceae</taxon>
        <taxon>Thioploca</taxon>
    </lineage>
</organism>
<evidence type="ECO:0000313" key="3">
    <source>
        <dbReference type="Proteomes" id="UP000031623"/>
    </source>
</evidence>
<dbReference type="Gene3D" id="3.40.50.150">
    <property type="entry name" value="Vaccinia Virus protein VP39"/>
    <property type="match status" value="1"/>
</dbReference>
<dbReference type="HOGENOM" id="CLU_056435_5_3_6"/>
<sequence length="189" mass="20999">MERIDKWNNRYQTTIPLPPPCQVLANYTHLLPATGTALDLACGLGANALLLAQHGLETFAWDYAQAAITRLQSEAQSQQLHIQTEIRDVVTRPPQPATFDVIVICHFLARQLAPALIAALKPKGLLFYQTFARTTVTACGPCNPEFRLAEGELLQLFQALQPLIYHEEKDIGDTTQGLRNEVLLIAQKN</sequence>
<dbReference type="Pfam" id="PF03848">
    <property type="entry name" value="TehB"/>
    <property type="match status" value="1"/>
</dbReference>
<feature type="domain" description="Tellurite resistance methyltransferase TehB-like" evidence="1">
    <location>
        <begin position="34"/>
        <end position="168"/>
    </location>
</feature>
<gene>
    <name evidence="2" type="ORF">THII_0412</name>
</gene>
<protein>
    <submittedName>
        <fullName evidence="2">Tellurite resistance protein TehB</fullName>
    </submittedName>
</protein>
<dbReference type="KEGG" id="tig:THII_0412"/>
<name>A0A090AD43_9GAMM</name>
<proteinExistence type="predicted"/>
<dbReference type="CDD" id="cd02440">
    <property type="entry name" value="AdoMet_MTases"/>
    <property type="match status" value="1"/>
</dbReference>
<keyword evidence="3" id="KW-1185">Reference proteome</keyword>
<dbReference type="InterPro" id="IPR029063">
    <property type="entry name" value="SAM-dependent_MTases_sf"/>
</dbReference>
<dbReference type="SUPFAM" id="SSF53335">
    <property type="entry name" value="S-adenosyl-L-methionine-dependent methyltransferases"/>
    <property type="match status" value="1"/>
</dbReference>